<dbReference type="InterPro" id="IPR001283">
    <property type="entry name" value="CRISP-related"/>
</dbReference>
<accession>A0AB34Q0W7</accession>
<organism evidence="4 5">
    <name type="scientific">Candida albicans P78048</name>
    <dbReference type="NCBI Taxonomy" id="1094989"/>
    <lineage>
        <taxon>Eukaryota</taxon>
        <taxon>Fungi</taxon>
        <taxon>Dikarya</taxon>
        <taxon>Ascomycota</taxon>
        <taxon>Saccharomycotina</taxon>
        <taxon>Pichiomycetes</taxon>
        <taxon>Debaryomycetaceae</taxon>
        <taxon>Candida/Lodderomyces clade</taxon>
        <taxon>Candida</taxon>
    </lineage>
</organism>
<proteinExistence type="predicted"/>
<evidence type="ECO:0000259" key="3">
    <source>
        <dbReference type="SMART" id="SM00198"/>
    </source>
</evidence>
<feature type="chain" id="PRO_5044250954" description="SCP domain-containing protein" evidence="2">
    <location>
        <begin position="24"/>
        <end position="317"/>
    </location>
</feature>
<dbReference type="EMBL" id="AJIX01000003">
    <property type="protein sequence ID" value="KGR21715.1"/>
    <property type="molecule type" value="Genomic_DNA"/>
</dbReference>
<dbReference type="InterPro" id="IPR014044">
    <property type="entry name" value="CAP_dom"/>
</dbReference>
<feature type="compositionally biased region" description="Polar residues" evidence="1">
    <location>
        <begin position="168"/>
        <end position="179"/>
    </location>
</feature>
<evidence type="ECO:0000256" key="1">
    <source>
        <dbReference type="SAM" id="MobiDB-lite"/>
    </source>
</evidence>
<dbReference type="SMR" id="A0AB34Q0W7"/>
<comment type="caution">
    <text evidence="4">The sequence shown here is derived from an EMBL/GenBank/DDBJ whole genome shotgun (WGS) entry which is preliminary data.</text>
</comment>
<reference evidence="4 5" key="1">
    <citation type="submission" date="2013-12" db="EMBL/GenBank/DDBJ databases">
        <title>The Genome Sequence of Candida albicans P78048.</title>
        <authorList>
            <consortium name="The Broad Institute Genome Sequencing Platform"/>
            <consortium name="The Broad Institute Genome Sequencing Center for Infectious Disease"/>
            <person name="Cuomo C."/>
            <person name="Bennett R."/>
            <person name="Hirakawa M."/>
            <person name="Noverr M."/>
            <person name="Mitchell A."/>
            <person name="Young S.K."/>
            <person name="Zeng Q."/>
            <person name="Gargeya S."/>
            <person name="Fitzgerald M."/>
            <person name="Abouelleil A."/>
            <person name="Alvarado L."/>
            <person name="Berlin A.M."/>
            <person name="Chapman S.B."/>
            <person name="Dewar J."/>
            <person name="Goldberg J."/>
            <person name="Griggs A."/>
            <person name="Gujja S."/>
            <person name="Hansen M."/>
            <person name="Howarth C."/>
            <person name="Imamovic A."/>
            <person name="Larimer J."/>
            <person name="McCowan C."/>
            <person name="Murphy C."/>
            <person name="Pearson M."/>
            <person name="Priest M."/>
            <person name="Roberts A."/>
            <person name="Saif S."/>
            <person name="Shea T."/>
            <person name="Sykes S."/>
            <person name="Wortman J."/>
            <person name="Nusbaum C."/>
            <person name="Birren B."/>
        </authorList>
    </citation>
    <scope>NUCLEOTIDE SEQUENCE [LARGE SCALE GENOMIC DNA]</scope>
    <source>
        <strain evidence="4 5">P78048</strain>
    </source>
</reference>
<keyword evidence="2" id="KW-0732">Signal</keyword>
<dbReference type="AlphaFoldDB" id="A0AB34Q0W7"/>
<dbReference type="PRINTS" id="PR00837">
    <property type="entry name" value="V5TPXLIKE"/>
</dbReference>
<dbReference type="SUPFAM" id="SSF55797">
    <property type="entry name" value="PR-1-like"/>
    <property type="match status" value="1"/>
</dbReference>
<feature type="compositionally biased region" description="Low complexity" evidence="1">
    <location>
        <begin position="58"/>
        <end position="76"/>
    </location>
</feature>
<evidence type="ECO:0000313" key="5">
    <source>
        <dbReference type="Proteomes" id="UP000030161"/>
    </source>
</evidence>
<evidence type="ECO:0000313" key="4">
    <source>
        <dbReference type="EMBL" id="KGR21715.1"/>
    </source>
</evidence>
<dbReference type="Pfam" id="PF00188">
    <property type="entry name" value="CAP"/>
    <property type="match status" value="1"/>
</dbReference>
<feature type="signal peptide" evidence="2">
    <location>
        <begin position="1"/>
        <end position="23"/>
    </location>
</feature>
<gene>
    <name evidence="4" type="ORF">MG3_00724</name>
</gene>
<protein>
    <recommendedName>
        <fullName evidence="3">SCP domain-containing protein</fullName>
    </recommendedName>
</protein>
<name>A0AB34Q0W7_CANAX</name>
<feature type="region of interest" description="Disordered" evidence="1">
    <location>
        <begin position="52"/>
        <end position="116"/>
    </location>
</feature>
<dbReference type="CDD" id="cd05384">
    <property type="entry name" value="CAP_PRY1-like"/>
    <property type="match status" value="1"/>
</dbReference>
<dbReference type="SMART" id="SM00198">
    <property type="entry name" value="SCP"/>
    <property type="match status" value="1"/>
</dbReference>
<feature type="domain" description="SCP" evidence="3">
    <location>
        <begin position="181"/>
        <end position="305"/>
    </location>
</feature>
<feature type="region of interest" description="Disordered" evidence="1">
    <location>
        <begin position="155"/>
        <end position="179"/>
    </location>
</feature>
<evidence type="ECO:0000256" key="2">
    <source>
        <dbReference type="SAM" id="SignalP"/>
    </source>
</evidence>
<dbReference type="Proteomes" id="UP000030161">
    <property type="component" value="Unassembled WGS sequence"/>
</dbReference>
<dbReference type="Gene3D" id="3.40.33.10">
    <property type="entry name" value="CAP"/>
    <property type="match status" value="1"/>
</dbReference>
<sequence length="317" mass="34075">MKFLQSFPVILAVFSFAANLVSSKLVYEYETKYVTVEIVTIVSGETTYTTERLETNGPTSTTTTIVIPSSKPSSPESKPKSDSQPMFQSPSPVQITPSTTSINNAPSPTKPETTVTASPAVIAHTSVFVVTPNSAPTTSSSPPNIVQQVKAAITPSAPKPQPQPQPQENNSGTNDDSQLSSFSRQILEAHNIKRASHGVNPLTWSNELYNYANKVASSYDCSGNLRHTSGPYGENLALGYSSGANAVSAWYSEGFNFGGAGKLNHFTQVVWKSTTQLGCAYKDCRAKGWGLYIICNYQKPGNIIGQELANILPLIRS</sequence>
<feature type="compositionally biased region" description="Polar residues" evidence="1">
    <location>
        <begin position="84"/>
        <end position="116"/>
    </location>
</feature>
<dbReference type="PANTHER" id="PTHR10334">
    <property type="entry name" value="CYSTEINE-RICH SECRETORY PROTEIN-RELATED"/>
    <property type="match status" value="1"/>
</dbReference>
<dbReference type="InterPro" id="IPR035940">
    <property type="entry name" value="CAP_sf"/>
</dbReference>